<dbReference type="EMBL" id="CAUYUJ010014504">
    <property type="protein sequence ID" value="CAK0842054.1"/>
    <property type="molecule type" value="Genomic_DNA"/>
</dbReference>
<feature type="compositionally biased region" description="Basic residues" evidence="1">
    <location>
        <begin position="364"/>
        <end position="376"/>
    </location>
</feature>
<protein>
    <submittedName>
        <fullName evidence="2">Uncharacterized protein</fullName>
    </submittedName>
</protein>
<keyword evidence="3" id="KW-1185">Reference proteome</keyword>
<name>A0ABN9TAU4_9DINO</name>
<feature type="region of interest" description="Disordered" evidence="1">
    <location>
        <begin position="358"/>
        <end position="381"/>
    </location>
</feature>
<comment type="caution">
    <text evidence="2">The sequence shown here is derived from an EMBL/GenBank/DDBJ whole genome shotgun (WGS) entry which is preliminary data.</text>
</comment>
<feature type="compositionally biased region" description="Low complexity" evidence="1">
    <location>
        <begin position="132"/>
        <end position="147"/>
    </location>
</feature>
<organism evidence="2 3">
    <name type="scientific">Prorocentrum cordatum</name>
    <dbReference type="NCBI Taxonomy" id="2364126"/>
    <lineage>
        <taxon>Eukaryota</taxon>
        <taxon>Sar</taxon>
        <taxon>Alveolata</taxon>
        <taxon>Dinophyceae</taxon>
        <taxon>Prorocentrales</taxon>
        <taxon>Prorocentraceae</taxon>
        <taxon>Prorocentrum</taxon>
    </lineage>
</organism>
<evidence type="ECO:0000256" key="1">
    <source>
        <dbReference type="SAM" id="MobiDB-lite"/>
    </source>
</evidence>
<proteinExistence type="predicted"/>
<gene>
    <name evidence="2" type="ORF">PCOR1329_LOCUS37095</name>
</gene>
<feature type="region of interest" description="Disordered" evidence="1">
    <location>
        <begin position="171"/>
        <end position="214"/>
    </location>
</feature>
<evidence type="ECO:0000313" key="3">
    <source>
        <dbReference type="Proteomes" id="UP001189429"/>
    </source>
</evidence>
<evidence type="ECO:0000313" key="2">
    <source>
        <dbReference type="EMBL" id="CAK0842054.1"/>
    </source>
</evidence>
<dbReference type="Proteomes" id="UP001189429">
    <property type="component" value="Unassembled WGS sequence"/>
</dbReference>
<feature type="region of interest" description="Disordered" evidence="1">
    <location>
        <begin position="1"/>
        <end position="45"/>
    </location>
</feature>
<feature type="compositionally biased region" description="Basic residues" evidence="1">
    <location>
        <begin position="8"/>
        <end position="29"/>
    </location>
</feature>
<reference evidence="2" key="1">
    <citation type="submission" date="2023-10" db="EMBL/GenBank/DDBJ databases">
        <authorList>
            <person name="Chen Y."/>
            <person name="Shah S."/>
            <person name="Dougan E. K."/>
            <person name="Thang M."/>
            <person name="Chan C."/>
        </authorList>
    </citation>
    <scope>NUCLEOTIDE SEQUENCE [LARGE SCALE GENOMIC DNA]</scope>
</reference>
<feature type="compositionally biased region" description="Basic and acidic residues" evidence="1">
    <location>
        <begin position="202"/>
        <end position="214"/>
    </location>
</feature>
<sequence>MRLFGRGLRPRGGGRGRAGRPRRRPSRATRQRDARRQAAKTGTRNAAIQFAAGLMEERGLAMPSNATPLASDSKLGPGLRAALVAPTPPLLSALGATDGGRPAGHIKQMRGRSALALEASGPWNTGRPAVTSRGGSRPRASRSGGSRAFEKTRDVTCGDVQLGNETLVRGIWKRPANQRQRSQRAQPDEAPGAGSGRLRVRPAAEKARSDIADHPALDAEKLASEVGDNGGRLAMDDLRDAAADPVRRSACEALGLRLDMDSAKAERDEAAPRVPKDGNEFDAEGVLCLSSVCSPDAWDPRGHQPAGMEPFQWMACFCGGIGIGAWFPERIKPAYTKGLTTFKDLWMTKVLGLERLDEKENNKNRNRRTKDMHRHKFSEARSKKSARASENACLCFLFF</sequence>
<feature type="region of interest" description="Disordered" evidence="1">
    <location>
        <begin position="117"/>
        <end position="152"/>
    </location>
</feature>
<accession>A0ABN9TAU4</accession>